<dbReference type="Proteomes" id="UP000190831">
    <property type="component" value="Chromosome B"/>
</dbReference>
<keyword evidence="14" id="KW-0413">Isomerase</keyword>
<sequence length="828" mass="94970">MPFDRTFHHPFKPYDIQIDLMEQIYNVLTEGKKVGIFESPTGTGKTLSLICPTVTWLRENKADFMSGSDARLHRADSNNHESDTDGEPEWVKEAYQNSVLGENIKTLKEYEEYLESADFKQSSAILSGATNPISKRRRKLRHLPVTFEETDYLPEDPNGDSIANFHDNDRYDRYDRYGDKQKLSNEVKALLDKLHSSDVTQNSPKIELSSPLKIFFASRTHSQLSQFASQLTLPRFPPSFEEMIQEKIKFLPMGSRKQLCINPKVSKINGQSINDFCLDTIKKKQCTSYSQHKDPQITQRFRDLTFSKIHDIEELVEIGNAINVCPYYASREVLQSGVEIVALPYQHLLVETTRRTLGIDLKNAIVIIDEAHNLIDTINAVNSADLSLFELQDCKSGLHTYLYKFKRRLNAISRVNLTGLSKLIDILIAFIEQNYKNGVQFTTHEIFSGTNADLLNIHQLDKYMSTSKIAFKIDTYFQMTRESHDSITVKKPPVLFKVAAFLRTLANPSLEGQFFFDRGYQMKYMLLEPSHCFKSIIEDARSVILAGGTMQPIDTFLNDLIPSIRKDQISIFSCNHIVPDENLNAFIVSENFEFTFDKRESQELVDDLFYFLSNLAKAVPSGIVVFFSSYNYLDFIVKSWHEKGFFDKLNEEKTIYSESSDNLDILSEYTQHIDNSKKGAFLFAVVGGRLSEGINFKDDLARAVVMVGLPFPNLFSGELIMKRKHLEKKVLSKGGSYSDAKNAIREFYENICMKAVNQSIGRAIRHIEDYANIYLVDKRYESSNIKKKLSGWVRRRIRPECSQADILKCTARFFARKEECKVKKAASY</sequence>
<keyword evidence="7" id="KW-0547">Nucleotide-binding</keyword>
<dbReference type="InterPro" id="IPR006555">
    <property type="entry name" value="ATP-dep_Helicase_C"/>
</dbReference>
<keyword evidence="15" id="KW-0539">Nucleus</keyword>
<dbReference type="OMA" id="QTHQFRD"/>
<dbReference type="GO" id="GO:0043139">
    <property type="term" value="F:5'-3' DNA helicase activity"/>
    <property type="evidence" value="ECO:0007669"/>
    <property type="project" value="UniProtKB-EC"/>
</dbReference>
<evidence type="ECO:0000256" key="15">
    <source>
        <dbReference type="ARBA" id="ARBA00023242"/>
    </source>
</evidence>
<dbReference type="PROSITE" id="PS51193">
    <property type="entry name" value="HELICASE_ATP_BIND_2"/>
    <property type="match status" value="1"/>
</dbReference>
<evidence type="ECO:0000259" key="24">
    <source>
        <dbReference type="PROSITE" id="PS51193"/>
    </source>
</evidence>
<dbReference type="InterPro" id="IPR013020">
    <property type="entry name" value="Rad3/Chl1-like"/>
</dbReference>
<keyword evidence="26" id="KW-1185">Reference proteome</keyword>
<evidence type="ECO:0000256" key="1">
    <source>
        <dbReference type="ARBA" id="ARBA00001966"/>
    </source>
</evidence>
<dbReference type="InterPro" id="IPR045028">
    <property type="entry name" value="DinG/Rad3-like"/>
</dbReference>
<dbReference type="Gene3D" id="3.40.50.300">
    <property type="entry name" value="P-loop containing nucleotide triphosphate hydrolases"/>
    <property type="match status" value="3"/>
</dbReference>
<evidence type="ECO:0000256" key="5">
    <source>
        <dbReference type="ARBA" id="ARBA00017386"/>
    </source>
</evidence>
<reference evidence="26" key="1">
    <citation type="submission" date="2016-03" db="EMBL/GenBank/DDBJ databases">
        <authorList>
            <person name="Devillers H."/>
        </authorList>
    </citation>
    <scope>NUCLEOTIDE SEQUENCE [LARGE SCALE GENOMIC DNA]</scope>
</reference>
<evidence type="ECO:0000256" key="18">
    <source>
        <dbReference type="ARBA" id="ARBA00044969"/>
    </source>
</evidence>
<evidence type="ECO:0000256" key="2">
    <source>
        <dbReference type="ARBA" id="ARBA00004123"/>
    </source>
</evidence>
<comment type="similarity">
    <text evidence="3">Belongs to the DEAD box helicase family. DEAH subfamily. DDX11/CHL1 sub-subfamily.</text>
</comment>
<evidence type="ECO:0000256" key="4">
    <source>
        <dbReference type="ARBA" id="ARBA00016387"/>
    </source>
</evidence>
<dbReference type="AlphaFoldDB" id="A0A1G4M888"/>
<evidence type="ECO:0000256" key="8">
    <source>
        <dbReference type="ARBA" id="ARBA00022801"/>
    </source>
</evidence>
<dbReference type="InterPro" id="IPR006554">
    <property type="entry name" value="Helicase-like_DEXD_c2"/>
</dbReference>
<dbReference type="GO" id="GO:0046872">
    <property type="term" value="F:metal ion binding"/>
    <property type="evidence" value="ECO:0007669"/>
    <property type="project" value="UniProtKB-KW"/>
</dbReference>
<dbReference type="SMART" id="SM00488">
    <property type="entry name" value="DEXDc2"/>
    <property type="match status" value="1"/>
</dbReference>
<keyword evidence="10" id="KW-0067">ATP-binding</keyword>
<dbReference type="GO" id="GO:0003677">
    <property type="term" value="F:DNA binding"/>
    <property type="evidence" value="ECO:0007669"/>
    <property type="project" value="UniProtKB-KW"/>
</dbReference>
<keyword evidence="11" id="KW-0408">Iron</keyword>
<dbReference type="GO" id="GO:0006139">
    <property type="term" value="P:nucleobase-containing compound metabolic process"/>
    <property type="evidence" value="ECO:0007669"/>
    <property type="project" value="InterPro"/>
</dbReference>
<dbReference type="GO" id="GO:0005634">
    <property type="term" value="C:nucleus"/>
    <property type="evidence" value="ECO:0007669"/>
    <property type="project" value="UniProtKB-SubCell"/>
</dbReference>
<evidence type="ECO:0000256" key="14">
    <source>
        <dbReference type="ARBA" id="ARBA00023235"/>
    </source>
</evidence>
<dbReference type="EMBL" id="LT598489">
    <property type="protein sequence ID" value="SCV99988.1"/>
    <property type="molecule type" value="Genomic_DNA"/>
</dbReference>
<dbReference type="FunFam" id="3.40.50.300:FF:001372">
    <property type="entry name" value="ATP-dependent DNA helicase chl1"/>
    <property type="match status" value="1"/>
</dbReference>
<keyword evidence="9" id="KW-0347">Helicase</keyword>
<evidence type="ECO:0000256" key="16">
    <source>
        <dbReference type="ARBA" id="ARBA00023306"/>
    </source>
</evidence>
<evidence type="ECO:0000256" key="10">
    <source>
        <dbReference type="ARBA" id="ARBA00022840"/>
    </source>
</evidence>
<dbReference type="SUPFAM" id="SSF52540">
    <property type="entry name" value="P-loop containing nucleoside triphosphate hydrolases"/>
    <property type="match status" value="1"/>
</dbReference>
<comment type="function">
    <text evidence="21">ATP-dependent DNA helicase important for chromosome transmission and normal cell cycle progression in G(2)/M. May have a role in changing DNA topology to allow the loading of proteins involved in maintaining sister chromatid cohesion in the vicinity of the centromeres. Has a specific role in chromosome segregation during meiosis II.</text>
</comment>
<keyword evidence="12" id="KW-0411">Iron-sulfur</keyword>
<evidence type="ECO:0000256" key="12">
    <source>
        <dbReference type="ARBA" id="ARBA00023014"/>
    </source>
</evidence>
<feature type="region of interest" description="Disordered" evidence="23">
    <location>
        <begin position="68"/>
        <end position="87"/>
    </location>
</feature>
<evidence type="ECO:0000256" key="9">
    <source>
        <dbReference type="ARBA" id="ARBA00022806"/>
    </source>
</evidence>
<dbReference type="GO" id="GO:0034085">
    <property type="term" value="P:establishment of sister chromatid cohesion"/>
    <property type="evidence" value="ECO:0007669"/>
    <property type="project" value="TreeGrafter"/>
</dbReference>
<dbReference type="GO" id="GO:0051536">
    <property type="term" value="F:iron-sulfur cluster binding"/>
    <property type="evidence" value="ECO:0007669"/>
    <property type="project" value="UniProtKB-KW"/>
</dbReference>
<evidence type="ECO:0000313" key="25">
    <source>
        <dbReference type="EMBL" id="SCV99988.1"/>
    </source>
</evidence>
<evidence type="ECO:0000256" key="19">
    <source>
        <dbReference type="ARBA" id="ARBA00044998"/>
    </source>
</evidence>
<evidence type="ECO:0000256" key="7">
    <source>
        <dbReference type="ARBA" id="ARBA00022741"/>
    </source>
</evidence>
<evidence type="ECO:0000256" key="11">
    <source>
        <dbReference type="ARBA" id="ARBA00023004"/>
    </source>
</evidence>
<dbReference type="EC" id="5.6.2.3" evidence="18"/>
<evidence type="ECO:0000256" key="22">
    <source>
        <dbReference type="ARBA" id="ARBA00048954"/>
    </source>
</evidence>
<keyword evidence="6" id="KW-0479">Metal-binding</keyword>
<dbReference type="Pfam" id="PF06733">
    <property type="entry name" value="DEAD_2"/>
    <property type="match status" value="1"/>
</dbReference>
<organism evidence="25 26">
    <name type="scientific">Lachancea fermentati</name>
    <name type="common">Zygosaccharomyces fermentati</name>
    <dbReference type="NCBI Taxonomy" id="4955"/>
    <lineage>
        <taxon>Eukaryota</taxon>
        <taxon>Fungi</taxon>
        <taxon>Dikarya</taxon>
        <taxon>Ascomycota</taxon>
        <taxon>Saccharomycotina</taxon>
        <taxon>Saccharomycetes</taxon>
        <taxon>Saccharomycetales</taxon>
        <taxon>Saccharomycetaceae</taxon>
        <taxon>Lachancea</taxon>
    </lineage>
</organism>
<dbReference type="CDD" id="cd18788">
    <property type="entry name" value="SF2_C_XPD"/>
    <property type="match status" value="1"/>
</dbReference>
<evidence type="ECO:0000256" key="3">
    <source>
        <dbReference type="ARBA" id="ARBA00008435"/>
    </source>
</evidence>
<proteinExistence type="inferred from homology"/>
<dbReference type="PANTHER" id="PTHR11472">
    <property type="entry name" value="DNA REPAIR DEAD HELICASE RAD3/XP-D SUBFAMILY MEMBER"/>
    <property type="match status" value="1"/>
</dbReference>
<dbReference type="OrthoDB" id="267079at2759"/>
<evidence type="ECO:0000256" key="13">
    <source>
        <dbReference type="ARBA" id="ARBA00023125"/>
    </source>
</evidence>
<dbReference type="STRING" id="4955.A0A1G4M888"/>
<gene>
    <name evidence="25" type="ORF">LAFE_0B06942G</name>
</gene>
<evidence type="ECO:0000256" key="20">
    <source>
        <dbReference type="ARBA" id="ARBA00045008"/>
    </source>
</evidence>
<dbReference type="InterPro" id="IPR014013">
    <property type="entry name" value="Helic_SF1/SF2_ATP-bd_DinG/Rad3"/>
</dbReference>
<keyword evidence="13" id="KW-0238">DNA-binding</keyword>
<dbReference type="GO" id="GO:0016818">
    <property type="term" value="F:hydrolase activity, acting on acid anhydrides, in phosphorus-containing anhydrides"/>
    <property type="evidence" value="ECO:0007669"/>
    <property type="project" value="InterPro"/>
</dbReference>
<dbReference type="Pfam" id="PF13307">
    <property type="entry name" value="Helicase_C_2"/>
    <property type="match status" value="1"/>
</dbReference>
<dbReference type="NCBIfam" id="TIGR00604">
    <property type="entry name" value="rad3"/>
    <property type="match status" value="1"/>
</dbReference>
<evidence type="ECO:0000256" key="21">
    <source>
        <dbReference type="ARBA" id="ARBA00045702"/>
    </source>
</evidence>
<comment type="cofactor">
    <cofactor evidence="1">
        <name>[4Fe-4S] cluster</name>
        <dbReference type="ChEBI" id="CHEBI:49883"/>
    </cofactor>
</comment>
<feature type="compositionally biased region" description="Basic and acidic residues" evidence="23">
    <location>
        <begin position="70"/>
        <end position="83"/>
    </location>
</feature>
<dbReference type="GO" id="GO:0005524">
    <property type="term" value="F:ATP binding"/>
    <property type="evidence" value="ECO:0007669"/>
    <property type="project" value="UniProtKB-KW"/>
</dbReference>
<dbReference type="InterPro" id="IPR010614">
    <property type="entry name" value="RAD3-like_helicase_DEAD"/>
</dbReference>
<comment type="catalytic activity">
    <reaction evidence="22">
        <text>ATP + H2O = ADP + phosphate + H(+)</text>
        <dbReference type="Rhea" id="RHEA:13065"/>
        <dbReference type="ChEBI" id="CHEBI:15377"/>
        <dbReference type="ChEBI" id="CHEBI:15378"/>
        <dbReference type="ChEBI" id="CHEBI:30616"/>
        <dbReference type="ChEBI" id="CHEBI:43474"/>
        <dbReference type="ChEBI" id="CHEBI:456216"/>
        <dbReference type="EC" id="5.6.2.3"/>
    </reaction>
</comment>
<name>A0A1G4M888_LACFM</name>
<keyword evidence="16" id="KW-0131">Cell cycle</keyword>
<evidence type="ECO:0000256" key="23">
    <source>
        <dbReference type="SAM" id="MobiDB-lite"/>
    </source>
</evidence>
<comment type="subcellular location">
    <subcellularLocation>
        <location evidence="2">Nucleus</location>
    </subcellularLocation>
</comment>
<evidence type="ECO:0000313" key="26">
    <source>
        <dbReference type="Proteomes" id="UP000190831"/>
    </source>
</evidence>
<accession>A0A1G4M888</accession>
<dbReference type="InterPro" id="IPR027417">
    <property type="entry name" value="P-loop_NTPase"/>
</dbReference>
<dbReference type="PANTHER" id="PTHR11472:SF41">
    <property type="entry name" value="ATP-DEPENDENT DNA HELICASE DDX11-RELATED"/>
    <property type="match status" value="1"/>
</dbReference>
<protein>
    <recommendedName>
        <fullName evidence="5">ATP-dependent DNA helicase CHL1</fullName>
        <ecNumber evidence="18">5.6.2.3</ecNumber>
    </recommendedName>
    <alternativeName>
        <fullName evidence="4">ATP-dependent DNA helicase chl1</fullName>
    </alternativeName>
    <alternativeName>
        <fullName evidence="17">Chromosome loss protein 1</fullName>
    </alternativeName>
    <alternativeName>
        <fullName evidence="19 20">DNA 5'-3' helicase CHL1</fullName>
    </alternativeName>
</protein>
<keyword evidence="8" id="KW-0378">Hydrolase</keyword>
<evidence type="ECO:0000256" key="17">
    <source>
        <dbReference type="ARBA" id="ARBA00029709"/>
    </source>
</evidence>
<feature type="domain" description="Helicase ATP-binding" evidence="24">
    <location>
        <begin position="3"/>
        <end position="427"/>
    </location>
</feature>
<evidence type="ECO:0000256" key="6">
    <source>
        <dbReference type="ARBA" id="ARBA00022723"/>
    </source>
</evidence>
<dbReference type="SMART" id="SM00491">
    <property type="entry name" value="HELICc2"/>
    <property type="match status" value="1"/>
</dbReference>